<keyword evidence="4" id="KW-1185">Reference proteome</keyword>
<comment type="caution">
    <text evidence="3">The sequence shown here is derived from an EMBL/GenBank/DDBJ whole genome shotgun (WGS) entry which is preliminary data.</text>
</comment>
<feature type="chain" id="PRO_5035168002" description="DUF4134 domain-containing protein" evidence="2">
    <location>
        <begin position="35"/>
        <end position="115"/>
    </location>
</feature>
<evidence type="ECO:0000313" key="3">
    <source>
        <dbReference type="EMBL" id="GGA93002.1"/>
    </source>
</evidence>
<dbReference type="InterPro" id="IPR025408">
    <property type="entry name" value="DUF4134"/>
</dbReference>
<keyword evidence="1" id="KW-1133">Transmembrane helix</keyword>
<protein>
    <recommendedName>
        <fullName evidence="5">DUF4134 domain-containing protein</fullName>
    </recommendedName>
</protein>
<sequence length="115" mass="12138">MKKKHTCPSRRCLKSIAITSSVILFSTMSEKASAQAGNGVAGLQQANTLVGSYFDYGVTLLYSIGAIVGLVGAVKVYNAWSHGDQQTNKLAASWFGACIFLVVVAALLKSFFGVS</sequence>
<dbReference type="AlphaFoldDB" id="A0A8J2XS86"/>
<name>A0A8J2XS86_9BACT</name>
<reference evidence="3" key="1">
    <citation type="journal article" date="2014" name="Int. J. Syst. Evol. Microbiol.">
        <title>Complete genome sequence of Corynebacterium casei LMG S-19264T (=DSM 44701T), isolated from a smear-ripened cheese.</title>
        <authorList>
            <consortium name="US DOE Joint Genome Institute (JGI-PGF)"/>
            <person name="Walter F."/>
            <person name="Albersmeier A."/>
            <person name="Kalinowski J."/>
            <person name="Ruckert C."/>
        </authorList>
    </citation>
    <scope>NUCLEOTIDE SEQUENCE</scope>
    <source>
        <strain evidence="3">CGMCC 1.15448</strain>
    </source>
</reference>
<keyword evidence="1" id="KW-0812">Transmembrane</keyword>
<evidence type="ECO:0000313" key="4">
    <source>
        <dbReference type="Proteomes" id="UP000607559"/>
    </source>
</evidence>
<keyword evidence="1" id="KW-0472">Membrane</keyword>
<dbReference type="Proteomes" id="UP000607559">
    <property type="component" value="Unassembled WGS sequence"/>
</dbReference>
<reference evidence="3" key="2">
    <citation type="submission" date="2020-09" db="EMBL/GenBank/DDBJ databases">
        <authorList>
            <person name="Sun Q."/>
            <person name="Zhou Y."/>
        </authorList>
    </citation>
    <scope>NUCLEOTIDE SEQUENCE</scope>
    <source>
        <strain evidence="3">CGMCC 1.15448</strain>
    </source>
</reference>
<evidence type="ECO:0000256" key="1">
    <source>
        <dbReference type="SAM" id="Phobius"/>
    </source>
</evidence>
<organism evidence="3 4">
    <name type="scientific">Puia dinghuensis</name>
    <dbReference type="NCBI Taxonomy" id="1792502"/>
    <lineage>
        <taxon>Bacteria</taxon>
        <taxon>Pseudomonadati</taxon>
        <taxon>Bacteroidota</taxon>
        <taxon>Chitinophagia</taxon>
        <taxon>Chitinophagales</taxon>
        <taxon>Chitinophagaceae</taxon>
        <taxon>Puia</taxon>
    </lineage>
</organism>
<accession>A0A8J2XS86</accession>
<dbReference type="EMBL" id="BMJC01000001">
    <property type="protein sequence ID" value="GGA93002.1"/>
    <property type="molecule type" value="Genomic_DNA"/>
</dbReference>
<dbReference type="Pfam" id="PF13572">
    <property type="entry name" value="DUF4134"/>
    <property type="match status" value="1"/>
</dbReference>
<feature type="transmembrane region" description="Helical" evidence="1">
    <location>
        <begin position="92"/>
        <end position="112"/>
    </location>
</feature>
<feature type="transmembrane region" description="Helical" evidence="1">
    <location>
        <begin position="60"/>
        <end position="80"/>
    </location>
</feature>
<keyword evidence="2" id="KW-0732">Signal</keyword>
<gene>
    <name evidence="3" type="ORF">GCM10011511_15510</name>
</gene>
<evidence type="ECO:0000256" key="2">
    <source>
        <dbReference type="SAM" id="SignalP"/>
    </source>
</evidence>
<dbReference type="RefSeq" id="WP_188930181.1">
    <property type="nucleotide sequence ID" value="NZ_BMJC01000001.1"/>
</dbReference>
<feature type="signal peptide" evidence="2">
    <location>
        <begin position="1"/>
        <end position="34"/>
    </location>
</feature>
<evidence type="ECO:0008006" key="5">
    <source>
        <dbReference type="Google" id="ProtNLM"/>
    </source>
</evidence>
<proteinExistence type="predicted"/>